<protein>
    <submittedName>
        <fullName evidence="1">Uncharacterized protein</fullName>
    </submittedName>
</protein>
<dbReference type="AlphaFoldDB" id="A0A3P7K9G7"/>
<keyword evidence="2" id="KW-1185">Reference proteome</keyword>
<evidence type="ECO:0000313" key="2">
    <source>
        <dbReference type="Proteomes" id="UP000271087"/>
    </source>
</evidence>
<feature type="non-terminal residue" evidence="1">
    <location>
        <position position="1"/>
    </location>
</feature>
<proteinExistence type="predicted"/>
<evidence type="ECO:0000313" key="1">
    <source>
        <dbReference type="EMBL" id="VDN00494.1"/>
    </source>
</evidence>
<dbReference type="Proteomes" id="UP000271087">
    <property type="component" value="Unassembled WGS sequence"/>
</dbReference>
<sequence>RNARSYGANCFMTGAVLNVQTFESDGFEEDVDWAIFVFISLYAS</sequence>
<reference evidence="1 2" key="1">
    <citation type="submission" date="2018-08" db="EMBL/GenBank/DDBJ databases">
        <authorList>
            <person name="Laetsch R D."/>
            <person name="Stevens L."/>
            <person name="Kumar S."/>
            <person name="Blaxter L. M."/>
        </authorList>
    </citation>
    <scope>NUCLEOTIDE SEQUENCE [LARGE SCALE GENOMIC DNA]</scope>
</reference>
<accession>A0A3P7K9G7</accession>
<name>A0A3P7K9G7_ONCOC</name>
<dbReference type="EMBL" id="UYRW01013274">
    <property type="protein sequence ID" value="VDN00494.1"/>
    <property type="molecule type" value="Genomic_DNA"/>
</dbReference>
<organism evidence="1 2">
    <name type="scientific">Onchocerca ochengi</name>
    <name type="common">Filarial nematode worm</name>
    <dbReference type="NCBI Taxonomy" id="42157"/>
    <lineage>
        <taxon>Eukaryota</taxon>
        <taxon>Metazoa</taxon>
        <taxon>Ecdysozoa</taxon>
        <taxon>Nematoda</taxon>
        <taxon>Chromadorea</taxon>
        <taxon>Rhabditida</taxon>
        <taxon>Spirurina</taxon>
        <taxon>Spiruromorpha</taxon>
        <taxon>Filarioidea</taxon>
        <taxon>Onchocercidae</taxon>
        <taxon>Onchocerca</taxon>
    </lineage>
</organism>
<gene>
    <name evidence="1" type="ORF">NOO_LOCUS13061</name>
</gene>